<sequence>MKEKIEKAYKVASERYAEFGVD</sequence>
<protein>
    <submittedName>
        <fullName evidence="1">Uncharacterized protein</fullName>
    </submittedName>
</protein>
<comment type="caution">
    <text evidence="1">The sequence shown here is derived from an EMBL/GenBank/DDBJ whole genome shotgun (WGS) entry which is preliminary data.</text>
</comment>
<proteinExistence type="predicted"/>
<feature type="non-terminal residue" evidence="1">
    <location>
        <position position="22"/>
    </location>
</feature>
<dbReference type="EMBL" id="SNRY01011765">
    <property type="protein sequence ID" value="KAA6304123.1"/>
    <property type="molecule type" value="Genomic_DNA"/>
</dbReference>
<evidence type="ECO:0000313" key="1">
    <source>
        <dbReference type="EMBL" id="KAA6304123.1"/>
    </source>
</evidence>
<organism evidence="1">
    <name type="scientific">termite gut metagenome</name>
    <dbReference type="NCBI Taxonomy" id="433724"/>
    <lineage>
        <taxon>unclassified sequences</taxon>
        <taxon>metagenomes</taxon>
        <taxon>organismal metagenomes</taxon>
    </lineage>
</organism>
<reference evidence="1" key="1">
    <citation type="submission" date="2019-03" db="EMBL/GenBank/DDBJ databases">
        <title>Single cell metagenomics reveals metabolic interactions within the superorganism composed of flagellate Streblomastix strix and complex community of Bacteroidetes bacteria on its surface.</title>
        <authorList>
            <person name="Treitli S.C."/>
            <person name="Kolisko M."/>
            <person name="Husnik F."/>
            <person name="Keeling P."/>
            <person name="Hampl V."/>
        </authorList>
    </citation>
    <scope>NUCLEOTIDE SEQUENCE</scope>
    <source>
        <strain evidence="1">STM</strain>
    </source>
</reference>
<name>A0A5J4P603_9ZZZZ</name>
<accession>A0A5J4P603</accession>
<gene>
    <name evidence="1" type="ORF">EZS27_044232</name>
</gene>
<dbReference type="AlphaFoldDB" id="A0A5J4P603"/>